<dbReference type="GO" id="GO:1904491">
    <property type="term" value="P:protein localization to ciliary transition zone"/>
    <property type="evidence" value="ECO:0007669"/>
    <property type="project" value="TreeGrafter"/>
</dbReference>
<keyword evidence="5 7" id="KW-1133">Transmembrane helix</keyword>
<dbReference type="Ensembl" id="ENSCSAVT00000002780.1">
    <property type="protein sequence ID" value="ENSCSAVP00000002737.1"/>
    <property type="gene ID" value="ENSCSAVG00000001619.1"/>
</dbReference>
<evidence type="ECO:0000313" key="8">
    <source>
        <dbReference type="Ensembl" id="ENSCSAVP00000002737.1"/>
    </source>
</evidence>
<evidence type="ECO:0000256" key="2">
    <source>
        <dbReference type="ARBA" id="ARBA00015652"/>
    </source>
</evidence>
<name>H2YBN9_CIOSA</name>
<evidence type="ECO:0000256" key="6">
    <source>
        <dbReference type="ARBA" id="ARBA00023136"/>
    </source>
</evidence>
<dbReference type="AlphaFoldDB" id="H2YBN9"/>
<dbReference type="STRING" id="51511.ENSCSAVP00000002737"/>
<proteinExistence type="predicted"/>
<dbReference type="GO" id="GO:0036038">
    <property type="term" value="C:MKS complex"/>
    <property type="evidence" value="ECO:0007669"/>
    <property type="project" value="TreeGrafter"/>
</dbReference>
<dbReference type="HOGENOM" id="CLU_127745_0_0_1"/>
<feature type="transmembrane region" description="Helical" evidence="7">
    <location>
        <begin position="12"/>
        <end position="35"/>
    </location>
</feature>
<keyword evidence="6 7" id="KW-0472">Membrane</keyword>
<keyword evidence="3 7" id="KW-0812">Transmembrane</keyword>
<dbReference type="PANTHER" id="PTHR34341">
    <property type="entry name" value="TRANSMEMBRANE PROTEIN 107"/>
    <property type="match status" value="1"/>
</dbReference>
<evidence type="ECO:0000256" key="7">
    <source>
        <dbReference type="SAM" id="Phobius"/>
    </source>
</evidence>
<evidence type="ECO:0000256" key="3">
    <source>
        <dbReference type="ARBA" id="ARBA00022692"/>
    </source>
</evidence>
<feature type="transmembrane region" description="Helical" evidence="7">
    <location>
        <begin position="90"/>
        <end position="108"/>
    </location>
</feature>
<evidence type="ECO:0000313" key="9">
    <source>
        <dbReference type="Proteomes" id="UP000007875"/>
    </source>
</evidence>
<organism evidence="8 9">
    <name type="scientific">Ciona savignyi</name>
    <name type="common">Pacific transparent sea squirt</name>
    <dbReference type="NCBI Taxonomy" id="51511"/>
    <lineage>
        <taxon>Eukaryota</taxon>
        <taxon>Metazoa</taxon>
        <taxon>Chordata</taxon>
        <taxon>Tunicata</taxon>
        <taxon>Ascidiacea</taxon>
        <taxon>Phlebobranchia</taxon>
        <taxon>Cionidae</taxon>
        <taxon>Ciona</taxon>
    </lineage>
</organism>
<reference evidence="9" key="1">
    <citation type="submission" date="2003-08" db="EMBL/GenBank/DDBJ databases">
        <authorList>
            <person name="Birren B."/>
            <person name="Nusbaum C."/>
            <person name="Abebe A."/>
            <person name="Abouelleil A."/>
            <person name="Adekoya E."/>
            <person name="Ait-zahra M."/>
            <person name="Allen N."/>
            <person name="Allen T."/>
            <person name="An P."/>
            <person name="Anderson M."/>
            <person name="Anderson S."/>
            <person name="Arachchi H."/>
            <person name="Armbruster J."/>
            <person name="Bachantsang P."/>
            <person name="Baldwin J."/>
            <person name="Barry A."/>
            <person name="Bayul T."/>
            <person name="Blitshsteyn B."/>
            <person name="Bloom T."/>
            <person name="Blye J."/>
            <person name="Boguslavskiy L."/>
            <person name="Borowsky M."/>
            <person name="Boukhgalter B."/>
            <person name="Brunache A."/>
            <person name="Butler J."/>
            <person name="Calixte N."/>
            <person name="Calvo S."/>
            <person name="Camarata J."/>
            <person name="Campo K."/>
            <person name="Chang J."/>
            <person name="Cheshatsang Y."/>
            <person name="Citroen M."/>
            <person name="Collymore A."/>
            <person name="Considine T."/>
            <person name="Cook A."/>
            <person name="Cooke P."/>
            <person name="Corum B."/>
            <person name="Cuomo C."/>
            <person name="David R."/>
            <person name="Dawoe T."/>
            <person name="Degray S."/>
            <person name="Dodge S."/>
            <person name="Dooley K."/>
            <person name="Dorje P."/>
            <person name="Dorjee K."/>
            <person name="Dorris L."/>
            <person name="Duffey N."/>
            <person name="Dupes A."/>
            <person name="Elkins T."/>
            <person name="Engels R."/>
            <person name="Erickson J."/>
            <person name="Farina A."/>
            <person name="Faro S."/>
            <person name="Ferreira P."/>
            <person name="Fischer H."/>
            <person name="Fitzgerald M."/>
            <person name="Foley K."/>
            <person name="Gage D."/>
            <person name="Galagan J."/>
            <person name="Gearin G."/>
            <person name="Gnerre S."/>
            <person name="Gnirke A."/>
            <person name="Goyette A."/>
            <person name="Graham J."/>
            <person name="Grandbois E."/>
            <person name="Gyaltsen K."/>
            <person name="Hafez N."/>
            <person name="Hagopian D."/>
            <person name="Hagos B."/>
            <person name="Hall J."/>
            <person name="Hatcher B."/>
            <person name="Heller A."/>
            <person name="Higgins H."/>
            <person name="Honan T."/>
            <person name="Horn A."/>
            <person name="Houde N."/>
            <person name="Hughes L."/>
            <person name="Hulme W."/>
            <person name="Husby E."/>
            <person name="Iliev I."/>
            <person name="Jaffe D."/>
            <person name="Jones C."/>
            <person name="Kamal M."/>
            <person name="Kamat A."/>
            <person name="Kamvysselis M."/>
            <person name="Karlsson E."/>
            <person name="Kells C."/>
            <person name="Kieu A."/>
            <person name="Kisner P."/>
            <person name="Kodira C."/>
            <person name="Kulbokas E."/>
            <person name="Labutti K."/>
            <person name="Lama D."/>
            <person name="Landers T."/>
            <person name="Leger J."/>
            <person name="Levine S."/>
            <person name="Lewis D."/>
            <person name="Lewis T."/>
            <person name="Lindblad-toh K."/>
            <person name="Liu X."/>
            <person name="Lokyitsang T."/>
            <person name="Lokyitsang Y."/>
            <person name="Lucien O."/>
            <person name="Lui A."/>
            <person name="Ma L.J."/>
            <person name="Mabbitt R."/>
            <person name="Macdonald J."/>
            <person name="Maclean C."/>
            <person name="Major J."/>
            <person name="Manning J."/>
            <person name="Marabella R."/>
            <person name="Maru K."/>
            <person name="Matthews C."/>
            <person name="Mauceli E."/>
            <person name="Mccarthy M."/>
            <person name="Mcdonough S."/>
            <person name="Mcghee T."/>
            <person name="Meldrim J."/>
            <person name="Meneus L."/>
            <person name="Mesirov J."/>
            <person name="Mihalev A."/>
            <person name="Mihova T."/>
            <person name="Mikkelsen T."/>
            <person name="Mlenga V."/>
            <person name="Moru K."/>
            <person name="Mozes J."/>
            <person name="Mulrain L."/>
            <person name="Munson G."/>
            <person name="Naylor J."/>
            <person name="Newes C."/>
            <person name="Nguyen C."/>
            <person name="Nguyen N."/>
            <person name="Nguyen T."/>
            <person name="Nicol R."/>
            <person name="Nielsen C."/>
            <person name="Nizzari M."/>
            <person name="Norbu C."/>
            <person name="Norbu N."/>
            <person name="O'donnell P."/>
            <person name="Okoawo O."/>
            <person name="O'leary S."/>
            <person name="Omotosho B."/>
            <person name="O'neill K."/>
            <person name="Osman S."/>
            <person name="Parker S."/>
            <person name="Perrin D."/>
            <person name="Phunkhang P."/>
            <person name="Piqani B."/>
            <person name="Purcell S."/>
            <person name="Rachupka T."/>
            <person name="Ramasamy U."/>
            <person name="Rameau R."/>
            <person name="Ray V."/>
            <person name="Raymond C."/>
            <person name="Retta R."/>
            <person name="Richardson S."/>
            <person name="Rise C."/>
            <person name="Rodriguez J."/>
            <person name="Rogers J."/>
            <person name="Rogov P."/>
            <person name="Rutman M."/>
            <person name="Schupbach R."/>
            <person name="Seaman C."/>
            <person name="Settipalli S."/>
            <person name="Sharpe T."/>
            <person name="Sheridan J."/>
            <person name="Sherpa N."/>
            <person name="Shi J."/>
            <person name="Smirnov S."/>
            <person name="Smith C."/>
            <person name="Sougnez C."/>
            <person name="Spencer B."/>
            <person name="Stalker J."/>
            <person name="Stange-thomann N."/>
            <person name="Stavropoulos S."/>
            <person name="Stetson K."/>
            <person name="Stone C."/>
            <person name="Stone S."/>
            <person name="Stubbs M."/>
            <person name="Talamas J."/>
            <person name="Tchuinga P."/>
            <person name="Tenzing P."/>
            <person name="Tesfaye S."/>
            <person name="Theodore J."/>
            <person name="Thoulutsang Y."/>
            <person name="Topham K."/>
            <person name="Towey S."/>
            <person name="Tsamla T."/>
            <person name="Tsomo N."/>
            <person name="Vallee D."/>
            <person name="Vassiliev H."/>
            <person name="Venkataraman V."/>
            <person name="Vinson J."/>
            <person name="Vo A."/>
            <person name="Wade C."/>
            <person name="Wang S."/>
            <person name="Wangchuk T."/>
            <person name="Wangdi T."/>
            <person name="Whittaker C."/>
            <person name="Wilkinson J."/>
            <person name="Wu Y."/>
            <person name="Wyman D."/>
            <person name="Yadav S."/>
            <person name="Yang S."/>
            <person name="Yang X."/>
            <person name="Yeager S."/>
            <person name="Yee E."/>
            <person name="Young G."/>
            <person name="Zainoun J."/>
            <person name="Zembeck L."/>
            <person name="Zimmer A."/>
            <person name="Zody M."/>
            <person name="Lander E."/>
        </authorList>
    </citation>
    <scope>NUCLEOTIDE SEQUENCE [LARGE SCALE GENOMIC DNA]</scope>
</reference>
<dbReference type="Proteomes" id="UP000007875">
    <property type="component" value="Unassembled WGS sequence"/>
</dbReference>
<keyword evidence="9" id="KW-1185">Reference proteome</keyword>
<comment type="subcellular location">
    <subcellularLocation>
        <location evidence="1">Membrane</location>
        <topology evidence="1">Multi-pass membrane protein</topology>
    </subcellularLocation>
</comment>
<evidence type="ECO:0000256" key="5">
    <source>
        <dbReference type="ARBA" id="ARBA00022989"/>
    </source>
</evidence>
<dbReference type="PANTHER" id="PTHR34341:SF1">
    <property type="entry name" value="TRANSMEMBRANE PROTEIN 107"/>
    <property type="match status" value="1"/>
</dbReference>
<sequence>MAIIGKMRVTQSLVPARFLVLIAHLVIVITMFWSLDLNLISCLPPSYTTAQYNEKQTLLIILLSITLAMFLIELCGFVSGFSMFNQSQSLLSIAAHAGACVSLSFYLFDSWDCTLYAYIFGFCR</sequence>
<accession>H2YBN9</accession>
<evidence type="ECO:0000256" key="4">
    <source>
        <dbReference type="ARBA" id="ARBA00022794"/>
    </source>
</evidence>
<keyword evidence="4" id="KW-0970">Cilium biogenesis/degradation</keyword>
<reference evidence="8" key="3">
    <citation type="submission" date="2025-09" db="UniProtKB">
        <authorList>
            <consortium name="Ensembl"/>
        </authorList>
    </citation>
    <scope>IDENTIFICATION</scope>
</reference>
<dbReference type="OMA" id="VCLKKVP"/>
<dbReference type="InParanoid" id="H2YBN9"/>
<dbReference type="Pfam" id="PF14995">
    <property type="entry name" value="TMEM107"/>
    <property type="match status" value="1"/>
</dbReference>
<feature type="transmembrane region" description="Helical" evidence="7">
    <location>
        <begin position="55"/>
        <end position="78"/>
    </location>
</feature>
<dbReference type="eggNOG" id="ENOG502RZG7">
    <property type="taxonomic scope" value="Eukaryota"/>
</dbReference>
<dbReference type="GO" id="GO:0016020">
    <property type="term" value="C:membrane"/>
    <property type="evidence" value="ECO:0007669"/>
    <property type="project" value="UniProtKB-SubCell"/>
</dbReference>
<dbReference type="InterPro" id="IPR029248">
    <property type="entry name" value="TMEM107"/>
</dbReference>
<dbReference type="GO" id="GO:1905515">
    <property type="term" value="P:non-motile cilium assembly"/>
    <property type="evidence" value="ECO:0007669"/>
    <property type="project" value="TreeGrafter"/>
</dbReference>
<evidence type="ECO:0000256" key="1">
    <source>
        <dbReference type="ARBA" id="ARBA00004141"/>
    </source>
</evidence>
<dbReference type="GeneTree" id="ENSGT00390000014827"/>
<protein>
    <recommendedName>
        <fullName evidence="2">Transmembrane protein 107</fullName>
    </recommendedName>
</protein>
<reference evidence="8" key="2">
    <citation type="submission" date="2025-08" db="UniProtKB">
        <authorList>
            <consortium name="Ensembl"/>
        </authorList>
    </citation>
    <scope>IDENTIFICATION</scope>
</reference>